<accession>A0AAD7R9L1</accession>
<evidence type="ECO:0000313" key="3">
    <source>
        <dbReference type="Proteomes" id="UP001221898"/>
    </source>
</evidence>
<organism evidence="2 3">
    <name type="scientific">Aldrovandia affinis</name>
    <dbReference type="NCBI Taxonomy" id="143900"/>
    <lineage>
        <taxon>Eukaryota</taxon>
        <taxon>Metazoa</taxon>
        <taxon>Chordata</taxon>
        <taxon>Craniata</taxon>
        <taxon>Vertebrata</taxon>
        <taxon>Euteleostomi</taxon>
        <taxon>Actinopterygii</taxon>
        <taxon>Neopterygii</taxon>
        <taxon>Teleostei</taxon>
        <taxon>Notacanthiformes</taxon>
        <taxon>Halosauridae</taxon>
        <taxon>Aldrovandia</taxon>
    </lineage>
</organism>
<feature type="non-terminal residue" evidence="2">
    <location>
        <position position="1"/>
    </location>
</feature>
<reference evidence="2" key="1">
    <citation type="journal article" date="2023" name="Science">
        <title>Genome structures resolve the early diversification of teleost fishes.</title>
        <authorList>
            <person name="Parey E."/>
            <person name="Louis A."/>
            <person name="Montfort J."/>
            <person name="Bouchez O."/>
            <person name="Roques C."/>
            <person name="Iampietro C."/>
            <person name="Lluch J."/>
            <person name="Castinel A."/>
            <person name="Donnadieu C."/>
            <person name="Desvignes T."/>
            <person name="Floi Bucao C."/>
            <person name="Jouanno E."/>
            <person name="Wen M."/>
            <person name="Mejri S."/>
            <person name="Dirks R."/>
            <person name="Jansen H."/>
            <person name="Henkel C."/>
            <person name="Chen W.J."/>
            <person name="Zahm M."/>
            <person name="Cabau C."/>
            <person name="Klopp C."/>
            <person name="Thompson A.W."/>
            <person name="Robinson-Rechavi M."/>
            <person name="Braasch I."/>
            <person name="Lecointre G."/>
            <person name="Bobe J."/>
            <person name="Postlethwait J.H."/>
            <person name="Berthelot C."/>
            <person name="Roest Crollius H."/>
            <person name="Guiguen Y."/>
        </authorList>
    </citation>
    <scope>NUCLEOTIDE SEQUENCE</scope>
    <source>
        <strain evidence="2">NC1722</strain>
    </source>
</reference>
<feature type="region of interest" description="Disordered" evidence="1">
    <location>
        <begin position="232"/>
        <end position="258"/>
    </location>
</feature>
<name>A0AAD7R9L1_9TELE</name>
<keyword evidence="3" id="KW-1185">Reference proteome</keyword>
<dbReference type="EMBL" id="JAINUG010000409">
    <property type="protein sequence ID" value="KAJ8372280.1"/>
    <property type="molecule type" value="Genomic_DNA"/>
</dbReference>
<feature type="region of interest" description="Disordered" evidence="1">
    <location>
        <begin position="1"/>
        <end position="26"/>
    </location>
</feature>
<protein>
    <submittedName>
        <fullName evidence="2">Uncharacterized protein</fullName>
    </submittedName>
</protein>
<gene>
    <name evidence="2" type="ORF">AAFF_G00291350</name>
</gene>
<proteinExistence type="predicted"/>
<sequence>GLLTPEASPTEGPFRGPRSLHGKEEREQAEILLLARHISSLADRFIPKFSPSPAPAALTTPVRDPTSAPGELYPVKSWRPVDTARFPADGPLFEESVLESLLVELLSTPTPPSSLPLPSSSPPSLTPPSPSTPVCLCPLPCFQGGPLLGIGHLCSVRSTRCNRAAGGGAMAGAEPIRMEVESSSIPASPGPAMPVAPATPSLPCAQPLLGELVAMEPVFGAGASIAPVLGQQPELYQLQRDPPPQHFQPDENGSDPTF</sequence>
<dbReference type="AlphaFoldDB" id="A0AAD7R9L1"/>
<evidence type="ECO:0000256" key="1">
    <source>
        <dbReference type="SAM" id="MobiDB-lite"/>
    </source>
</evidence>
<evidence type="ECO:0000313" key="2">
    <source>
        <dbReference type="EMBL" id="KAJ8372280.1"/>
    </source>
</evidence>
<comment type="caution">
    <text evidence="2">The sequence shown here is derived from an EMBL/GenBank/DDBJ whole genome shotgun (WGS) entry which is preliminary data.</text>
</comment>
<feature type="region of interest" description="Disordered" evidence="1">
    <location>
        <begin position="109"/>
        <end position="129"/>
    </location>
</feature>
<dbReference type="Proteomes" id="UP001221898">
    <property type="component" value="Unassembled WGS sequence"/>
</dbReference>